<name>A0ABQ6CMK2_9HYPH</name>
<reference evidence="2" key="1">
    <citation type="journal article" date="2019" name="Int. J. Syst. Evol. Microbiol.">
        <title>The Global Catalogue of Microorganisms (GCM) 10K type strain sequencing project: providing services to taxonomists for standard genome sequencing and annotation.</title>
        <authorList>
            <consortium name="The Broad Institute Genomics Platform"/>
            <consortium name="The Broad Institute Genome Sequencing Center for Infectious Disease"/>
            <person name="Wu L."/>
            <person name="Ma J."/>
        </authorList>
    </citation>
    <scope>NUCLEOTIDE SEQUENCE [LARGE SCALE GENOMIC DNA]</scope>
    <source>
        <strain evidence="2">NBRC 101365</strain>
    </source>
</reference>
<accession>A0ABQ6CMK2</accession>
<keyword evidence="2" id="KW-1185">Reference proteome</keyword>
<dbReference type="Proteomes" id="UP001156882">
    <property type="component" value="Unassembled WGS sequence"/>
</dbReference>
<dbReference type="EMBL" id="BSPC01000051">
    <property type="protein sequence ID" value="GLS21538.1"/>
    <property type="molecule type" value="Genomic_DNA"/>
</dbReference>
<gene>
    <name evidence="1" type="ORF">GCM10007874_45550</name>
</gene>
<proteinExistence type="predicted"/>
<comment type="caution">
    <text evidence="1">The sequence shown here is derived from an EMBL/GenBank/DDBJ whole genome shotgun (WGS) entry which is preliminary data.</text>
</comment>
<protein>
    <submittedName>
        <fullName evidence="1">Uncharacterized protein</fullName>
    </submittedName>
</protein>
<organism evidence="1 2">
    <name type="scientific">Labrys miyagiensis</name>
    <dbReference type="NCBI Taxonomy" id="346912"/>
    <lineage>
        <taxon>Bacteria</taxon>
        <taxon>Pseudomonadati</taxon>
        <taxon>Pseudomonadota</taxon>
        <taxon>Alphaproteobacteria</taxon>
        <taxon>Hyphomicrobiales</taxon>
        <taxon>Xanthobacteraceae</taxon>
        <taxon>Labrys</taxon>
    </lineage>
</organism>
<evidence type="ECO:0000313" key="1">
    <source>
        <dbReference type="EMBL" id="GLS21538.1"/>
    </source>
</evidence>
<evidence type="ECO:0000313" key="2">
    <source>
        <dbReference type="Proteomes" id="UP001156882"/>
    </source>
</evidence>
<sequence>MAEARFKAGDIVILMHPWGVKTAGPYEVIRLLPTERADVTYKVRSVDETFDRVALEHELRSIEEPIAAPIERPPRNTRPSRR</sequence>